<reference evidence="2 3" key="1">
    <citation type="journal article" date="2009" name="Appl. Environ. Microbiol.">
        <title>Genomic analysis of 'Elusimicrobium minutum,' the first cultivated representative of the phylum 'Elusimicrobia' (formerly termite group 1).</title>
        <authorList>
            <person name="Herlemann D.P.R."/>
            <person name="Geissinger O."/>
            <person name="Ikeda-Ohtsubo W."/>
            <person name="Kunin V."/>
            <person name="Sun H."/>
            <person name="Lapidus A."/>
            <person name="Hugenholtz P."/>
            <person name="Brune A."/>
        </authorList>
    </citation>
    <scope>NUCLEOTIDE SEQUENCE [LARGE SCALE GENOMIC DNA]</scope>
    <source>
        <strain evidence="2 3">Pei191</strain>
    </source>
</reference>
<evidence type="ECO:0000313" key="3">
    <source>
        <dbReference type="Proteomes" id="UP000001029"/>
    </source>
</evidence>
<dbReference type="HOGENOM" id="CLU_879221_0_0_0"/>
<dbReference type="InterPro" id="IPR029058">
    <property type="entry name" value="AB_hydrolase_fold"/>
</dbReference>
<accession>B2KBX2</accession>
<evidence type="ECO:0000313" key="2">
    <source>
        <dbReference type="EMBL" id="ACC97876.1"/>
    </source>
</evidence>
<evidence type="ECO:0000256" key="1">
    <source>
        <dbReference type="SAM" id="SignalP"/>
    </source>
</evidence>
<protein>
    <submittedName>
        <fullName evidence="2">Uncharacterized protein</fullName>
    </submittedName>
</protein>
<dbReference type="RefSeq" id="WP_012414491.1">
    <property type="nucleotide sequence ID" value="NC_010644.1"/>
</dbReference>
<keyword evidence="1" id="KW-0732">Signal</keyword>
<gene>
    <name evidence="2" type="ordered locus">Emin_0317</name>
</gene>
<sequence>MNKFKLLAVLFLLPVMAFSQQQKEERIIINENEHAYVNFPSSETKTQRNVRFVLPQGYLETRASYPVVYVLGETEHKKTVVSKDAIFVFITPAEKELDTAAFTRFLLRDVLIYTDLNFRTKAEPRYRMLAGRNFNAQFVANIYQNQTQIENLALIDVKFFDDLKTFAPQGRILLSGAKKEINRFVFNEKFKFGGNLLYSFKEDVSLSSIPTDMVFSPEGYAKDFKLFLSTDTNGVPRGFKEGVDMTATLVYKNGFEANYLPLQSDLTIKPSSALIWNEQPQQFFITKSAAESAKKRNVKVKLSLLGQTSDLKIKLF</sequence>
<proteinExistence type="predicted"/>
<dbReference type="AlphaFoldDB" id="B2KBX2"/>
<dbReference type="OrthoDB" id="9803578at2"/>
<organism evidence="2 3">
    <name type="scientific">Elusimicrobium minutum (strain Pei191)</name>
    <dbReference type="NCBI Taxonomy" id="445932"/>
    <lineage>
        <taxon>Bacteria</taxon>
        <taxon>Pseudomonadati</taxon>
        <taxon>Elusimicrobiota</taxon>
        <taxon>Elusimicrobia</taxon>
        <taxon>Elusimicrobiales</taxon>
        <taxon>Elusimicrobiaceae</taxon>
        <taxon>Elusimicrobium</taxon>
    </lineage>
</organism>
<dbReference type="Proteomes" id="UP000001029">
    <property type="component" value="Chromosome"/>
</dbReference>
<dbReference type="Gene3D" id="3.40.50.1820">
    <property type="entry name" value="alpha/beta hydrolase"/>
    <property type="match status" value="1"/>
</dbReference>
<keyword evidence="3" id="KW-1185">Reference proteome</keyword>
<dbReference type="EMBL" id="CP001055">
    <property type="protein sequence ID" value="ACC97876.1"/>
    <property type="molecule type" value="Genomic_DNA"/>
</dbReference>
<dbReference type="KEGG" id="emi:Emin_0317"/>
<name>B2KBX2_ELUMP</name>
<feature type="chain" id="PRO_5002780034" evidence="1">
    <location>
        <begin position="20"/>
        <end position="316"/>
    </location>
</feature>
<feature type="signal peptide" evidence="1">
    <location>
        <begin position="1"/>
        <end position="19"/>
    </location>
</feature>